<organism evidence="3 4">
    <name type="scientific">Pseudopedobacter saltans</name>
    <dbReference type="NCBI Taxonomy" id="151895"/>
    <lineage>
        <taxon>Bacteria</taxon>
        <taxon>Pseudomonadati</taxon>
        <taxon>Bacteroidota</taxon>
        <taxon>Sphingobacteriia</taxon>
        <taxon>Sphingobacteriales</taxon>
        <taxon>Sphingobacteriaceae</taxon>
        <taxon>Pseudopedobacter</taxon>
    </lineage>
</organism>
<dbReference type="AlphaFoldDB" id="A0A2W5F3Q8"/>
<evidence type="ECO:0000313" key="4">
    <source>
        <dbReference type="Proteomes" id="UP000249645"/>
    </source>
</evidence>
<sequence length="252" mass="27999">MSLGKTILAQDSLKEKFKTPFYDSLTPTSRVSMDKDYRFSVKKLIIPSVFIAYGTLSMTVGPLKTLNHSTANEVNEDHPKKTSLDNYTQYAPIAMVYGANWLGLKGKHNFKERTLLLATTGLITLALVEPTKHFVKEERPDGSNSYSFPSGHSATAFATATFQYMEYKDENKWFALAGYPLAVFTGVYRVINNKHYIGDVAAGAGIGILSAQMAYWLFPTVNKLFSKKKTSNVMVSPFYQNGTIGLGLVKVF</sequence>
<dbReference type="SUPFAM" id="SSF48317">
    <property type="entry name" value="Acid phosphatase/Vanadium-dependent haloperoxidase"/>
    <property type="match status" value="1"/>
</dbReference>
<evidence type="ECO:0000313" key="3">
    <source>
        <dbReference type="EMBL" id="PZP48884.1"/>
    </source>
</evidence>
<proteinExistence type="predicted"/>
<keyword evidence="1" id="KW-1133">Transmembrane helix</keyword>
<name>A0A2W5F3Q8_9SPHI</name>
<dbReference type="PANTHER" id="PTHR14969">
    <property type="entry name" value="SPHINGOSINE-1-PHOSPHATE PHOSPHOHYDROLASE"/>
    <property type="match status" value="1"/>
</dbReference>
<feature type="transmembrane region" description="Helical" evidence="1">
    <location>
        <begin position="197"/>
        <end position="218"/>
    </location>
</feature>
<feature type="transmembrane region" description="Helical" evidence="1">
    <location>
        <begin position="173"/>
        <end position="191"/>
    </location>
</feature>
<dbReference type="Gene3D" id="1.20.144.10">
    <property type="entry name" value="Phosphatidic acid phosphatase type 2/haloperoxidase"/>
    <property type="match status" value="1"/>
</dbReference>
<feature type="transmembrane region" description="Helical" evidence="1">
    <location>
        <begin position="44"/>
        <end position="63"/>
    </location>
</feature>
<dbReference type="CDD" id="cd03394">
    <property type="entry name" value="PAP2_like_5"/>
    <property type="match status" value="1"/>
</dbReference>
<keyword evidence="1" id="KW-0472">Membrane</keyword>
<dbReference type="InterPro" id="IPR036938">
    <property type="entry name" value="PAP2/HPO_sf"/>
</dbReference>
<evidence type="ECO:0000256" key="1">
    <source>
        <dbReference type="SAM" id="Phobius"/>
    </source>
</evidence>
<dbReference type="PANTHER" id="PTHR14969:SF13">
    <property type="entry name" value="AT30094P"/>
    <property type="match status" value="1"/>
</dbReference>
<reference evidence="3 4" key="1">
    <citation type="submission" date="2017-11" db="EMBL/GenBank/DDBJ databases">
        <title>Infants hospitalized years apart are colonized by the same room-sourced microbial strains.</title>
        <authorList>
            <person name="Brooks B."/>
            <person name="Olm M.R."/>
            <person name="Firek B.A."/>
            <person name="Baker R."/>
            <person name="Thomas B.C."/>
            <person name="Morowitz M.J."/>
            <person name="Banfield J.F."/>
        </authorList>
    </citation>
    <scope>NUCLEOTIDE SEQUENCE [LARGE SCALE GENOMIC DNA]</scope>
    <source>
        <strain evidence="3">S2_009_000_R2_76</strain>
    </source>
</reference>
<gene>
    <name evidence="3" type="ORF">DI598_09120</name>
</gene>
<keyword evidence="1" id="KW-0812">Transmembrane</keyword>
<accession>A0A2W5F3Q8</accession>
<dbReference type="Proteomes" id="UP000249645">
    <property type="component" value="Unassembled WGS sequence"/>
</dbReference>
<dbReference type="SMART" id="SM00014">
    <property type="entry name" value="acidPPc"/>
    <property type="match status" value="1"/>
</dbReference>
<dbReference type="Pfam" id="PF01569">
    <property type="entry name" value="PAP2"/>
    <property type="match status" value="1"/>
</dbReference>
<evidence type="ECO:0000259" key="2">
    <source>
        <dbReference type="SMART" id="SM00014"/>
    </source>
</evidence>
<protein>
    <submittedName>
        <fullName evidence="3">PA-phosphatase</fullName>
    </submittedName>
</protein>
<feature type="domain" description="Phosphatidic acid phosphatase type 2/haloperoxidase" evidence="2">
    <location>
        <begin position="114"/>
        <end position="215"/>
    </location>
</feature>
<dbReference type="InterPro" id="IPR000326">
    <property type="entry name" value="PAP2/HPO"/>
</dbReference>
<feature type="transmembrane region" description="Helical" evidence="1">
    <location>
        <begin position="87"/>
        <end position="104"/>
    </location>
</feature>
<dbReference type="EMBL" id="QFOI01000140">
    <property type="protein sequence ID" value="PZP48884.1"/>
    <property type="molecule type" value="Genomic_DNA"/>
</dbReference>
<comment type="caution">
    <text evidence="3">The sequence shown here is derived from an EMBL/GenBank/DDBJ whole genome shotgun (WGS) entry which is preliminary data.</text>
</comment>